<protein>
    <submittedName>
        <fullName evidence="1">DNA alkylation repair protein</fullName>
    </submittedName>
</protein>
<gene>
    <name evidence="1" type="ORF">ACFSOY_03115</name>
</gene>
<dbReference type="Gene3D" id="1.25.10.90">
    <property type="match status" value="1"/>
</dbReference>
<reference evidence="2" key="1">
    <citation type="journal article" date="2019" name="Int. J. Syst. Evol. Microbiol.">
        <title>The Global Catalogue of Microorganisms (GCM) 10K type strain sequencing project: providing services to taxonomists for standard genome sequencing and annotation.</title>
        <authorList>
            <consortium name="The Broad Institute Genomics Platform"/>
            <consortium name="The Broad Institute Genome Sequencing Center for Infectious Disease"/>
            <person name="Wu L."/>
            <person name="Ma J."/>
        </authorList>
    </citation>
    <scope>NUCLEOTIDE SEQUENCE [LARGE SCALE GENOMIC DNA]</scope>
    <source>
        <strain evidence="2">CGMCC 1.13574</strain>
    </source>
</reference>
<dbReference type="EMBL" id="JBHUIO010000002">
    <property type="protein sequence ID" value="MFD2169009.1"/>
    <property type="molecule type" value="Genomic_DNA"/>
</dbReference>
<accession>A0ABW4ZTN6</accession>
<evidence type="ECO:0000313" key="2">
    <source>
        <dbReference type="Proteomes" id="UP001597343"/>
    </source>
</evidence>
<sequence length="228" mass="25445">MELAEVLAKLEAMGTEQNRKVYGRHGIGVNMFGVSFAEMKKLAKEIKKDQRLTEQLWETGNWEARVVATMIADPKLIEEAQLHTWVECLTDHTLTDVLTSNLASKTPFAQALMVAWIRSEEEWVGRAGWQMLTQLALGKEPLPDEFFEPFLEKIGTGIHQSKNRIKEAMNTALIAIGSRNDLLEAKALQLAAAIGKVKVDHGETACKTPDATAYINKMKQRKLAKAKA</sequence>
<dbReference type="PANTHER" id="PTHR41291:SF1">
    <property type="entry name" value="DNA ALKYLATION REPAIR PROTEIN"/>
    <property type="match status" value="1"/>
</dbReference>
<name>A0ABW4ZTN6_9BACL</name>
<dbReference type="PANTHER" id="PTHR41291">
    <property type="entry name" value="DNA ALKYLATION REPAIR PROTEIN"/>
    <property type="match status" value="1"/>
</dbReference>
<proteinExistence type="predicted"/>
<dbReference type="Pfam" id="PF08713">
    <property type="entry name" value="DNA_alkylation"/>
    <property type="match status" value="1"/>
</dbReference>
<dbReference type="InterPro" id="IPR014825">
    <property type="entry name" value="DNA_alkylation"/>
</dbReference>
<dbReference type="Proteomes" id="UP001597343">
    <property type="component" value="Unassembled WGS sequence"/>
</dbReference>
<dbReference type="RefSeq" id="WP_386044475.1">
    <property type="nucleotide sequence ID" value="NZ_JBHUIO010000002.1"/>
</dbReference>
<keyword evidence="2" id="KW-1185">Reference proteome</keyword>
<organism evidence="1 2">
    <name type="scientific">Tumebacillus lipolyticus</name>
    <dbReference type="NCBI Taxonomy" id="1280370"/>
    <lineage>
        <taxon>Bacteria</taxon>
        <taxon>Bacillati</taxon>
        <taxon>Bacillota</taxon>
        <taxon>Bacilli</taxon>
        <taxon>Bacillales</taxon>
        <taxon>Alicyclobacillaceae</taxon>
        <taxon>Tumebacillus</taxon>
    </lineage>
</organism>
<evidence type="ECO:0000313" key="1">
    <source>
        <dbReference type="EMBL" id="MFD2169009.1"/>
    </source>
</evidence>
<dbReference type="InterPro" id="IPR016024">
    <property type="entry name" value="ARM-type_fold"/>
</dbReference>
<dbReference type="SUPFAM" id="SSF48371">
    <property type="entry name" value="ARM repeat"/>
    <property type="match status" value="1"/>
</dbReference>
<comment type="caution">
    <text evidence="1">The sequence shown here is derived from an EMBL/GenBank/DDBJ whole genome shotgun (WGS) entry which is preliminary data.</text>
</comment>
<dbReference type="CDD" id="cd06561">
    <property type="entry name" value="AlkD_like"/>
    <property type="match status" value="1"/>
</dbReference>